<proteinExistence type="inferred from homology"/>
<dbReference type="GO" id="GO:0008677">
    <property type="term" value="F:2-dehydropantoate 2-reductase activity"/>
    <property type="evidence" value="ECO:0007669"/>
    <property type="project" value="UniProtKB-EC"/>
</dbReference>
<dbReference type="NCBIfam" id="TIGR00745">
    <property type="entry name" value="apbA_panE"/>
    <property type="match status" value="1"/>
</dbReference>
<dbReference type="AlphaFoldDB" id="A0AA97FCH2"/>
<comment type="similarity">
    <text evidence="2 10">Belongs to the ketopantoate reductase family.</text>
</comment>
<dbReference type="PANTHER" id="PTHR43765:SF2">
    <property type="entry name" value="2-DEHYDROPANTOATE 2-REDUCTASE"/>
    <property type="match status" value="1"/>
</dbReference>
<dbReference type="InterPro" id="IPR013752">
    <property type="entry name" value="KPA_reductase"/>
</dbReference>
<evidence type="ECO:0000256" key="1">
    <source>
        <dbReference type="ARBA" id="ARBA00004724"/>
    </source>
</evidence>
<keyword evidence="6 10" id="KW-0560">Oxidoreductase</keyword>
<dbReference type="InterPro" id="IPR013332">
    <property type="entry name" value="KPR_N"/>
</dbReference>
<dbReference type="Proteomes" id="UP001301797">
    <property type="component" value="Chromosome"/>
</dbReference>
<dbReference type="EC" id="1.1.1.169" evidence="3 10"/>
<dbReference type="RefSeq" id="WP_317137267.1">
    <property type="nucleotide sequence ID" value="NZ_CP043875.1"/>
</dbReference>
<evidence type="ECO:0000256" key="8">
    <source>
        <dbReference type="ARBA" id="ARBA00047506"/>
    </source>
</evidence>
<dbReference type="GO" id="GO:0015937">
    <property type="term" value="P:coenzyme A biosynthetic process"/>
    <property type="evidence" value="ECO:0007669"/>
    <property type="project" value="UniProtKB-KW"/>
</dbReference>
<dbReference type="GeneID" id="85229066"/>
<comment type="pathway">
    <text evidence="1 10">Cofactor biosynthesis; coenzyme A biosynthesis.</text>
</comment>
<sequence length="306" mass="33965">MKIAVLGAGAVGLSVAAMLSKVCDVYAVCRKRHADAVKKRGFVMTGIWGEEKFTFPCSEQLPKDEKFDYIIITSKSTATRGICEQFKDYLKDTEVISLQNGIGNEEIISEYTDKVIGGMIITGFEWRDDAYVHVSVQASPIKLGRFPKGTDEAVTKIVDLFKTAGMEILADENITGSLWGKTLYNSALNPLGAIMKVPYGNLLDQNAWNIIEEIVKEAFLVCNAEGVKLAWNKPEDYLEFLHENQLPSTAGHHSSMYQDLEFSRKTEIDFINGAIVAKGKNNGIKTPVNKTIVNLIKFKEDLILSK</sequence>
<dbReference type="Gene3D" id="3.40.50.720">
    <property type="entry name" value="NAD(P)-binding Rossmann-like Domain"/>
    <property type="match status" value="1"/>
</dbReference>
<keyword evidence="4 10" id="KW-0521">NADP</keyword>
<dbReference type="GO" id="GO:0015940">
    <property type="term" value="P:pantothenate biosynthetic process"/>
    <property type="evidence" value="ECO:0007669"/>
    <property type="project" value="InterPro"/>
</dbReference>
<evidence type="ECO:0000259" key="12">
    <source>
        <dbReference type="Pfam" id="PF08546"/>
    </source>
</evidence>
<comment type="function">
    <text evidence="10">Catalyzes the NADPH-dependent reduction of ketopantoate into pantoic acid.</text>
</comment>
<accession>A0AA97FCH2</accession>
<dbReference type="InterPro" id="IPR036291">
    <property type="entry name" value="NAD(P)-bd_dom_sf"/>
</dbReference>
<dbReference type="KEGG" id="mefw:F1737_02815"/>
<dbReference type="EMBL" id="CP043875">
    <property type="protein sequence ID" value="WOF15693.1"/>
    <property type="molecule type" value="Genomic_DNA"/>
</dbReference>
<keyword evidence="14" id="KW-1185">Reference proteome</keyword>
<dbReference type="GO" id="GO:0050661">
    <property type="term" value="F:NADP binding"/>
    <property type="evidence" value="ECO:0007669"/>
    <property type="project" value="TreeGrafter"/>
</dbReference>
<evidence type="ECO:0000256" key="10">
    <source>
        <dbReference type="RuleBase" id="RU362068"/>
    </source>
</evidence>
<comment type="catalytic activity">
    <reaction evidence="8">
        <text>(R)-pantoate + NADP(+) = 2-dehydropantoate + NADPH + H(+)</text>
        <dbReference type="Rhea" id="RHEA:16233"/>
        <dbReference type="ChEBI" id="CHEBI:11561"/>
        <dbReference type="ChEBI" id="CHEBI:15378"/>
        <dbReference type="ChEBI" id="CHEBI:15980"/>
        <dbReference type="ChEBI" id="CHEBI:57783"/>
        <dbReference type="ChEBI" id="CHEBI:58349"/>
        <dbReference type="EC" id="1.1.1.169"/>
    </reaction>
    <physiologicalReaction direction="right-to-left" evidence="8">
        <dbReference type="Rhea" id="RHEA:16235"/>
    </physiologicalReaction>
</comment>
<comment type="catalytic activity">
    <reaction evidence="9">
        <text>(R)-pantoate + NAD(+) = 2-dehydropantoate + NADH + H(+)</text>
        <dbReference type="Rhea" id="RHEA:61292"/>
        <dbReference type="ChEBI" id="CHEBI:11561"/>
        <dbReference type="ChEBI" id="CHEBI:15378"/>
        <dbReference type="ChEBI" id="CHEBI:15980"/>
        <dbReference type="ChEBI" id="CHEBI:57540"/>
        <dbReference type="ChEBI" id="CHEBI:57945"/>
    </reaction>
    <physiologicalReaction direction="right-to-left" evidence="9">
        <dbReference type="Rhea" id="RHEA:61294"/>
    </physiologicalReaction>
</comment>
<dbReference type="SUPFAM" id="SSF51735">
    <property type="entry name" value="NAD(P)-binding Rossmann-fold domains"/>
    <property type="match status" value="1"/>
</dbReference>
<dbReference type="Pfam" id="PF08546">
    <property type="entry name" value="ApbA_C"/>
    <property type="match status" value="1"/>
</dbReference>
<feature type="domain" description="Ketopantoate reductase N-terminal" evidence="11">
    <location>
        <begin position="3"/>
        <end position="147"/>
    </location>
</feature>
<evidence type="ECO:0000256" key="7">
    <source>
        <dbReference type="ARBA" id="ARBA00032024"/>
    </source>
</evidence>
<evidence type="ECO:0000313" key="14">
    <source>
        <dbReference type="Proteomes" id="UP001301797"/>
    </source>
</evidence>
<gene>
    <name evidence="13" type="ORF">F1737_02815</name>
</gene>
<keyword evidence="5 10" id="KW-0173">Coenzyme A biosynthesis</keyword>
<reference evidence="13 14" key="1">
    <citation type="submission" date="2019-09" db="EMBL/GenBank/DDBJ databases">
        <title>The complete genome of Methanoplanus sp. FWC-SCC4.</title>
        <authorList>
            <person name="Chen S.-C."/>
            <person name="Zhou Y.-Z."/>
            <person name="Lai M.-C."/>
        </authorList>
    </citation>
    <scope>NUCLEOTIDE SEQUENCE [LARGE SCALE GENOMIC DNA]</scope>
    <source>
        <strain evidence="13 14">FWC-SCC4</strain>
    </source>
</reference>
<feature type="domain" description="Ketopantoate reductase C-terminal" evidence="12">
    <location>
        <begin position="173"/>
        <end position="300"/>
    </location>
</feature>
<dbReference type="GO" id="GO:0005737">
    <property type="term" value="C:cytoplasm"/>
    <property type="evidence" value="ECO:0007669"/>
    <property type="project" value="TreeGrafter"/>
</dbReference>
<protein>
    <recommendedName>
        <fullName evidence="3 10">2-dehydropantoate 2-reductase</fullName>
        <ecNumber evidence="3 10">1.1.1.169</ecNumber>
    </recommendedName>
    <alternativeName>
        <fullName evidence="7 10">Ketopantoate reductase</fullName>
    </alternativeName>
</protein>
<evidence type="ECO:0000259" key="11">
    <source>
        <dbReference type="Pfam" id="PF02558"/>
    </source>
</evidence>
<name>A0AA97FCH2_9EURY</name>
<dbReference type="Gene3D" id="1.10.1040.10">
    <property type="entry name" value="N-(1-d-carboxylethyl)-l-norvaline Dehydrogenase, domain 2"/>
    <property type="match status" value="1"/>
</dbReference>
<dbReference type="InterPro" id="IPR050838">
    <property type="entry name" value="Ketopantoate_reductase"/>
</dbReference>
<evidence type="ECO:0000256" key="6">
    <source>
        <dbReference type="ARBA" id="ARBA00023002"/>
    </source>
</evidence>
<dbReference type="InterPro" id="IPR003710">
    <property type="entry name" value="ApbA"/>
</dbReference>
<dbReference type="Pfam" id="PF02558">
    <property type="entry name" value="ApbA"/>
    <property type="match status" value="1"/>
</dbReference>
<evidence type="ECO:0000256" key="2">
    <source>
        <dbReference type="ARBA" id="ARBA00007870"/>
    </source>
</evidence>
<organism evidence="13 14">
    <name type="scientific">Methanochimaera problematica</name>
    <dbReference type="NCBI Taxonomy" id="2609417"/>
    <lineage>
        <taxon>Archaea</taxon>
        <taxon>Methanobacteriati</taxon>
        <taxon>Methanobacteriota</taxon>
        <taxon>Stenosarchaea group</taxon>
        <taxon>Methanomicrobia</taxon>
        <taxon>Methanomicrobiales</taxon>
        <taxon>Methanomicrobiaceae</taxon>
        <taxon>Methanochimaera</taxon>
    </lineage>
</organism>
<dbReference type="PANTHER" id="PTHR43765">
    <property type="entry name" value="2-DEHYDROPANTOATE 2-REDUCTASE-RELATED"/>
    <property type="match status" value="1"/>
</dbReference>
<evidence type="ECO:0000256" key="3">
    <source>
        <dbReference type="ARBA" id="ARBA00013014"/>
    </source>
</evidence>
<dbReference type="InterPro" id="IPR013328">
    <property type="entry name" value="6PGD_dom2"/>
</dbReference>
<dbReference type="SUPFAM" id="SSF48179">
    <property type="entry name" value="6-phosphogluconate dehydrogenase C-terminal domain-like"/>
    <property type="match status" value="1"/>
</dbReference>
<evidence type="ECO:0000256" key="4">
    <source>
        <dbReference type="ARBA" id="ARBA00022857"/>
    </source>
</evidence>
<evidence type="ECO:0000256" key="5">
    <source>
        <dbReference type="ARBA" id="ARBA00022993"/>
    </source>
</evidence>
<evidence type="ECO:0000256" key="9">
    <source>
        <dbReference type="ARBA" id="ARBA00048196"/>
    </source>
</evidence>
<dbReference type="InterPro" id="IPR008927">
    <property type="entry name" value="6-PGluconate_DH-like_C_sf"/>
</dbReference>
<evidence type="ECO:0000313" key="13">
    <source>
        <dbReference type="EMBL" id="WOF15693.1"/>
    </source>
</evidence>